<dbReference type="AlphaFoldDB" id="A0A2A4X3U3"/>
<keyword evidence="4 11" id="KW-0317">Glutathione biosynthesis</keyword>
<evidence type="ECO:0000256" key="2">
    <source>
        <dbReference type="ARBA" id="ARBA00001946"/>
    </source>
</evidence>
<dbReference type="InterPro" id="IPR016185">
    <property type="entry name" value="PreATP-grasp_dom_sf"/>
</dbReference>
<evidence type="ECO:0000256" key="9">
    <source>
        <dbReference type="ARBA" id="ARBA00023211"/>
    </source>
</evidence>
<dbReference type="SUPFAM" id="SSF56059">
    <property type="entry name" value="Glutathione synthetase ATP-binding domain-like"/>
    <property type="match status" value="1"/>
</dbReference>
<evidence type="ECO:0000256" key="8">
    <source>
        <dbReference type="ARBA" id="ARBA00022842"/>
    </source>
</evidence>
<comment type="cofactor">
    <cofactor evidence="2">
        <name>Mg(2+)</name>
        <dbReference type="ChEBI" id="CHEBI:18420"/>
    </cofactor>
</comment>
<dbReference type="Gene3D" id="3.30.470.20">
    <property type="entry name" value="ATP-grasp fold, B domain"/>
    <property type="match status" value="1"/>
</dbReference>
<comment type="cofactor">
    <cofactor evidence="1">
        <name>Mn(2+)</name>
        <dbReference type="ChEBI" id="CHEBI:29035"/>
    </cofactor>
</comment>
<dbReference type="PROSITE" id="PS50975">
    <property type="entry name" value="ATP_GRASP"/>
    <property type="match status" value="1"/>
</dbReference>
<dbReference type="InterPro" id="IPR006284">
    <property type="entry name" value="Glut_synth_pro"/>
</dbReference>
<reference evidence="14" key="1">
    <citation type="submission" date="2017-08" db="EMBL/GenBank/DDBJ databases">
        <title>A dynamic microbial community with high functional redundancy inhabits the cold, oxic subseafloor aquifer.</title>
        <authorList>
            <person name="Tully B.J."/>
            <person name="Wheat C.G."/>
            <person name="Glazer B.T."/>
            <person name="Huber J.A."/>
        </authorList>
    </citation>
    <scope>NUCLEOTIDE SEQUENCE [LARGE SCALE GENOMIC DNA]</scope>
</reference>
<dbReference type="UniPathway" id="UPA00142">
    <property type="reaction ID" value="UER00210"/>
</dbReference>
<dbReference type="EC" id="6.3.2.3" evidence="11"/>
<comment type="pathway">
    <text evidence="11">Sulfur metabolism; glutathione biosynthesis; glutathione from L-cysteine and L-glutamate: step 2/2.</text>
</comment>
<dbReference type="GO" id="GO:0004363">
    <property type="term" value="F:glutathione synthase activity"/>
    <property type="evidence" value="ECO:0007669"/>
    <property type="project" value="UniProtKB-UniRule"/>
</dbReference>
<dbReference type="GO" id="GO:0005737">
    <property type="term" value="C:cytoplasm"/>
    <property type="evidence" value="ECO:0007669"/>
    <property type="project" value="TreeGrafter"/>
</dbReference>
<dbReference type="EMBL" id="NVUL01000047">
    <property type="protein sequence ID" value="PCI77273.1"/>
    <property type="molecule type" value="Genomic_DNA"/>
</dbReference>
<gene>
    <name evidence="11" type="primary">gshB</name>
    <name evidence="13" type="ORF">COB20_08680</name>
</gene>
<dbReference type="FunFam" id="3.30.1490.20:FF:000009">
    <property type="entry name" value="Glutathione synthetase"/>
    <property type="match status" value="1"/>
</dbReference>
<evidence type="ECO:0000256" key="6">
    <source>
        <dbReference type="ARBA" id="ARBA00022741"/>
    </source>
</evidence>
<dbReference type="FunFam" id="3.40.50.20:FF:000009">
    <property type="entry name" value="Glutathione synthetase"/>
    <property type="match status" value="1"/>
</dbReference>
<dbReference type="Gene3D" id="3.40.50.20">
    <property type="match status" value="1"/>
</dbReference>
<dbReference type="NCBIfam" id="NF003573">
    <property type="entry name" value="PRK05246.1"/>
    <property type="match status" value="1"/>
</dbReference>
<keyword evidence="7 11" id="KW-0067">ATP-binding</keyword>
<dbReference type="PANTHER" id="PTHR21621">
    <property type="entry name" value="RIBOSOMAL PROTEIN S6 MODIFICATION PROTEIN"/>
    <property type="match status" value="1"/>
</dbReference>
<evidence type="ECO:0000256" key="5">
    <source>
        <dbReference type="ARBA" id="ARBA00022723"/>
    </source>
</evidence>
<evidence type="ECO:0000256" key="10">
    <source>
        <dbReference type="ARBA" id="ARBA00050650"/>
    </source>
</evidence>
<evidence type="ECO:0000256" key="7">
    <source>
        <dbReference type="ARBA" id="ARBA00022840"/>
    </source>
</evidence>
<dbReference type="InterPro" id="IPR004215">
    <property type="entry name" value="GSHS_N"/>
</dbReference>
<evidence type="ECO:0000259" key="12">
    <source>
        <dbReference type="PROSITE" id="PS50975"/>
    </source>
</evidence>
<dbReference type="PANTHER" id="PTHR21621:SF4">
    <property type="entry name" value="GLUTATHIONE SYNTHETASE"/>
    <property type="match status" value="1"/>
</dbReference>
<protein>
    <recommendedName>
        <fullName evidence="11">Glutathione synthetase</fullName>
        <ecNumber evidence="11">6.3.2.3</ecNumber>
    </recommendedName>
    <alternativeName>
        <fullName evidence="11">GSH synthetase</fullName>
        <shortName evidence="11">GSH-S</shortName>
        <shortName evidence="11">GSHase</shortName>
    </alternativeName>
    <alternativeName>
        <fullName evidence="11">Glutathione synthase</fullName>
    </alternativeName>
</protein>
<keyword evidence="3 11" id="KW-0436">Ligase</keyword>
<dbReference type="Proteomes" id="UP000218767">
    <property type="component" value="Unassembled WGS sequence"/>
</dbReference>
<dbReference type="Pfam" id="PF02951">
    <property type="entry name" value="GSH-S_N"/>
    <property type="match status" value="1"/>
</dbReference>
<evidence type="ECO:0000313" key="13">
    <source>
        <dbReference type="EMBL" id="PCI77273.1"/>
    </source>
</evidence>
<evidence type="ECO:0000256" key="4">
    <source>
        <dbReference type="ARBA" id="ARBA00022684"/>
    </source>
</evidence>
<keyword evidence="6 11" id="KW-0547">Nucleotide-binding</keyword>
<accession>A0A2A4X3U3</accession>
<evidence type="ECO:0000313" key="14">
    <source>
        <dbReference type="Proteomes" id="UP000218767"/>
    </source>
</evidence>
<comment type="catalytic activity">
    <reaction evidence="10 11">
        <text>gamma-L-glutamyl-L-cysteine + glycine + ATP = glutathione + ADP + phosphate + H(+)</text>
        <dbReference type="Rhea" id="RHEA:13557"/>
        <dbReference type="ChEBI" id="CHEBI:15378"/>
        <dbReference type="ChEBI" id="CHEBI:30616"/>
        <dbReference type="ChEBI" id="CHEBI:43474"/>
        <dbReference type="ChEBI" id="CHEBI:57305"/>
        <dbReference type="ChEBI" id="CHEBI:57925"/>
        <dbReference type="ChEBI" id="CHEBI:58173"/>
        <dbReference type="ChEBI" id="CHEBI:456216"/>
        <dbReference type="EC" id="6.3.2.3"/>
    </reaction>
</comment>
<keyword evidence="5" id="KW-0479">Metal-binding</keyword>
<comment type="similarity">
    <text evidence="11">Belongs to the prokaryotic GSH synthase family.</text>
</comment>
<dbReference type="Gene3D" id="3.30.1490.20">
    <property type="entry name" value="ATP-grasp fold, A domain"/>
    <property type="match status" value="1"/>
</dbReference>
<keyword evidence="8" id="KW-0460">Magnesium</keyword>
<keyword evidence="9" id="KW-0464">Manganese</keyword>
<proteinExistence type="inferred from homology"/>
<evidence type="ECO:0000256" key="1">
    <source>
        <dbReference type="ARBA" id="ARBA00001936"/>
    </source>
</evidence>
<name>A0A2A4X3U3_9GAMM</name>
<dbReference type="GO" id="GO:0005524">
    <property type="term" value="F:ATP binding"/>
    <property type="evidence" value="ECO:0007669"/>
    <property type="project" value="UniProtKB-UniRule"/>
</dbReference>
<dbReference type="InterPro" id="IPR011761">
    <property type="entry name" value="ATP-grasp"/>
</dbReference>
<dbReference type="FunFam" id="3.30.470.20:FF:000010">
    <property type="entry name" value="Glutathione synthetase"/>
    <property type="match status" value="1"/>
</dbReference>
<dbReference type="InterPro" id="IPR013815">
    <property type="entry name" value="ATP_grasp_subdomain_1"/>
</dbReference>
<evidence type="ECO:0000256" key="11">
    <source>
        <dbReference type="HAMAP-Rule" id="MF_00162"/>
    </source>
</evidence>
<dbReference type="Pfam" id="PF02955">
    <property type="entry name" value="GSH-S_ATP"/>
    <property type="match status" value="1"/>
</dbReference>
<feature type="domain" description="ATP-grasp" evidence="12">
    <location>
        <begin position="126"/>
        <end position="311"/>
    </location>
</feature>
<organism evidence="13 14">
    <name type="scientific">SAR86 cluster bacterium</name>
    <dbReference type="NCBI Taxonomy" id="2030880"/>
    <lineage>
        <taxon>Bacteria</taxon>
        <taxon>Pseudomonadati</taxon>
        <taxon>Pseudomonadota</taxon>
        <taxon>Gammaproteobacteria</taxon>
        <taxon>SAR86 cluster</taxon>
    </lineage>
</organism>
<comment type="caution">
    <text evidence="13">The sequence shown here is derived from an EMBL/GenBank/DDBJ whole genome shotgun (WGS) entry which is preliminary data.</text>
</comment>
<dbReference type="InterPro" id="IPR004218">
    <property type="entry name" value="GSHS_ATP-bd"/>
</dbReference>
<dbReference type="NCBIfam" id="TIGR01380">
    <property type="entry name" value="glut_syn"/>
    <property type="match status" value="1"/>
</dbReference>
<evidence type="ECO:0000256" key="3">
    <source>
        <dbReference type="ARBA" id="ARBA00022598"/>
    </source>
</evidence>
<dbReference type="SUPFAM" id="SSF52440">
    <property type="entry name" value="PreATP-grasp domain"/>
    <property type="match status" value="1"/>
</dbReference>
<dbReference type="GO" id="GO:0046872">
    <property type="term" value="F:metal ion binding"/>
    <property type="evidence" value="ECO:0007669"/>
    <property type="project" value="UniProtKB-KW"/>
</dbReference>
<sequence length="318" mass="35231">MGVKLGVVMDPIESITVKKDTTLAMLLAAQKRGWVIHYMLQSDMYLDQGQCRATIRTLSVKDDEKDWFSLGSKTDIALSELDVVLMRKDPPFDMDYIYSTYLLEQAQREGTIIVNDPQSLRDCNEKLFATQFPQCCPPLIVASSQEKLKAFHKQHEDVIYKPLDGMGGASIFRVKAGDPNLSVVIETLTDNGRQQIMAQKFIPDIVNGDKRILMIDGKPVAYALARIPASGETRGNLAAGGSGVAQELTEKDRWICEQIGPVLREKGLIFVGLDVIGDYLTEINVTSPTCIREIDKAFSLDIAGDLMDCIQAKLNAAR</sequence>
<dbReference type="HAMAP" id="MF_00162">
    <property type="entry name" value="GSH_S"/>
    <property type="match status" value="1"/>
</dbReference>